<proteinExistence type="inferred from homology"/>
<feature type="transmembrane region" description="Helical" evidence="8">
    <location>
        <begin position="247"/>
        <end position="270"/>
    </location>
</feature>
<keyword evidence="2 8" id="KW-0813">Transport</keyword>
<protein>
    <submittedName>
        <fullName evidence="10">Iron(III) transport system permease protein</fullName>
    </submittedName>
</protein>
<keyword evidence="5 8" id="KW-0812">Transmembrane</keyword>
<feature type="transmembrane region" description="Helical" evidence="8">
    <location>
        <begin position="511"/>
        <end position="528"/>
    </location>
</feature>
<feature type="transmembrane region" description="Helical" evidence="8">
    <location>
        <begin position="282"/>
        <end position="308"/>
    </location>
</feature>
<feature type="transmembrane region" description="Helical" evidence="8">
    <location>
        <begin position="421"/>
        <end position="440"/>
    </location>
</feature>
<name>A0A4R6URB2_9GAMM</name>
<evidence type="ECO:0000313" key="10">
    <source>
        <dbReference type="EMBL" id="TDQ48123.1"/>
    </source>
</evidence>
<evidence type="ECO:0000256" key="2">
    <source>
        <dbReference type="ARBA" id="ARBA00022448"/>
    </source>
</evidence>
<dbReference type="PANTHER" id="PTHR43357:SF3">
    <property type="entry name" value="FE(3+)-TRANSPORT SYSTEM PERMEASE PROTEIN FBPB 2"/>
    <property type="match status" value="1"/>
</dbReference>
<feature type="transmembrane region" description="Helical" evidence="8">
    <location>
        <begin position="335"/>
        <end position="358"/>
    </location>
</feature>
<dbReference type="PROSITE" id="PS50928">
    <property type="entry name" value="ABC_TM1"/>
    <property type="match status" value="2"/>
</dbReference>
<comment type="subcellular location">
    <subcellularLocation>
        <location evidence="1">Cell inner membrane</location>
        <topology evidence="1">Multi-pass membrane protein</topology>
    </subcellularLocation>
    <subcellularLocation>
        <location evidence="8">Cell membrane</location>
        <topology evidence="8">Multi-pass membrane protein</topology>
    </subcellularLocation>
</comment>
<feature type="domain" description="ABC transmembrane type-1" evidence="9">
    <location>
        <begin position="379"/>
        <end position="579"/>
    </location>
</feature>
<feature type="transmembrane region" description="Helical" evidence="8">
    <location>
        <begin position="561"/>
        <end position="580"/>
    </location>
</feature>
<evidence type="ECO:0000256" key="3">
    <source>
        <dbReference type="ARBA" id="ARBA00022475"/>
    </source>
</evidence>
<dbReference type="GO" id="GO:0055085">
    <property type="term" value="P:transmembrane transport"/>
    <property type="evidence" value="ECO:0007669"/>
    <property type="project" value="InterPro"/>
</dbReference>
<reference evidence="10 11" key="1">
    <citation type="submission" date="2019-03" db="EMBL/GenBank/DDBJ databases">
        <title>Genomic Encyclopedia of Type Strains, Phase IV (KMG-IV): sequencing the most valuable type-strain genomes for metagenomic binning, comparative biology and taxonomic classification.</title>
        <authorList>
            <person name="Goeker M."/>
        </authorList>
    </citation>
    <scope>NUCLEOTIDE SEQUENCE [LARGE SCALE GENOMIC DNA]</scope>
    <source>
        <strain evidence="10 11">DSM 103792</strain>
    </source>
</reference>
<dbReference type="EMBL" id="SNYM01000008">
    <property type="protein sequence ID" value="TDQ48123.1"/>
    <property type="molecule type" value="Genomic_DNA"/>
</dbReference>
<evidence type="ECO:0000256" key="1">
    <source>
        <dbReference type="ARBA" id="ARBA00004429"/>
    </source>
</evidence>
<dbReference type="SUPFAM" id="SSF161098">
    <property type="entry name" value="MetI-like"/>
    <property type="match status" value="2"/>
</dbReference>
<evidence type="ECO:0000256" key="6">
    <source>
        <dbReference type="ARBA" id="ARBA00022989"/>
    </source>
</evidence>
<feature type="transmembrane region" description="Helical" evidence="8">
    <location>
        <begin position="142"/>
        <end position="161"/>
    </location>
</feature>
<comment type="caution">
    <text evidence="10">The sequence shown here is derived from an EMBL/GenBank/DDBJ whole genome shotgun (WGS) entry which is preliminary data.</text>
</comment>
<organism evidence="10 11">
    <name type="scientific">Permianibacter aggregans</name>
    <dbReference type="NCBI Taxonomy" id="1510150"/>
    <lineage>
        <taxon>Bacteria</taxon>
        <taxon>Pseudomonadati</taxon>
        <taxon>Pseudomonadota</taxon>
        <taxon>Gammaproteobacteria</taxon>
        <taxon>Pseudomonadales</taxon>
        <taxon>Pseudomonadaceae</taxon>
        <taxon>Permianibacter</taxon>
    </lineage>
</organism>
<evidence type="ECO:0000259" key="9">
    <source>
        <dbReference type="PROSITE" id="PS50928"/>
    </source>
</evidence>
<keyword evidence="7 8" id="KW-0472">Membrane</keyword>
<evidence type="ECO:0000313" key="11">
    <source>
        <dbReference type="Proteomes" id="UP000295375"/>
    </source>
</evidence>
<dbReference type="CDD" id="cd06261">
    <property type="entry name" value="TM_PBP2"/>
    <property type="match status" value="2"/>
</dbReference>
<dbReference type="InterPro" id="IPR035906">
    <property type="entry name" value="MetI-like_sf"/>
</dbReference>
<dbReference type="GO" id="GO:0005886">
    <property type="term" value="C:plasma membrane"/>
    <property type="evidence" value="ECO:0007669"/>
    <property type="project" value="UniProtKB-SubCell"/>
</dbReference>
<accession>A0A4R6URB2</accession>
<evidence type="ECO:0000256" key="7">
    <source>
        <dbReference type="ARBA" id="ARBA00023136"/>
    </source>
</evidence>
<dbReference type="InterPro" id="IPR000515">
    <property type="entry name" value="MetI-like"/>
</dbReference>
<feature type="transmembrane region" description="Helical" evidence="8">
    <location>
        <begin position="108"/>
        <end position="130"/>
    </location>
</feature>
<gene>
    <name evidence="10" type="ORF">EV696_108103</name>
</gene>
<dbReference type="Gene3D" id="1.10.3720.10">
    <property type="entry name" value="MetI-like"/>
    <property type="match status" value="2"/>
</dbReference>
<evidence type="ECO:0000256" key="4">
    <source>
        <dbReference type="ARBA" id="ARBA00022519"/>
    </source>
</evidence>
<feature type="transmembrane region" description="Helical" evidence="8">
    <location>
        <begin position="378"/>
        <end position="400"/>
    </location>
</feature>
<dbReference type="PANTHER" id="PTHR43357">
    <property type="entry name" value="INNER MEMBRANE ABC TRANSPORTER PERMEASE PROTEIN YDCV"/>
    <property type="match status" value="1"/>
</dbReference>
<dbReference type="Proteomes" id="UP000295375">
    <property type="component" value="Unassembled WGS sequence"/>
</dbReference>
<dbReference type="AlphaFoldDB" id="A0A4R6URB2"/>
<feature type="domain" description="ABC transmembrane type-1" evidence="9">
    <location>
        <begin position="107"/>
        <end position="309"/>
    </location>
</feature>
<keyword evidence="11" id="KW-1185">Reference proteome</keyword>
<dbReference type="Pfam" id="PF00528">
    <property type="entry name" value="BPD_transp_1"/>
    <property type="match status" value="1"/>
</dbReference>
<keyword evidence="4" id="KW-0997">Cell inner membrane</keyword>
<dbReference type="FunFam" id="1.10.3720.10:FF:000088">
    <property type="entry name" value="Iron(III) ABC transporter, permease protein"/>
    <property type="match status" value="1"/>
</dbReference>
<keyword evidence="6 8" id="KW-1133">Transmembrane helix</keyword>
<feature type="transmembrane region" description="Helical" evidence="8">
    <location>
        <begin position="69"/>
        <end position="88"/>
    </location>
</feature>
<keyword evidence="3" id="KW-1003">Cell membrane</keyword>
<comment type="similarity">
    <text evidence="8">Belongs to the binding-protein-dependent transport system permease family.</text>
</comment>
<feature type="transmembrane region" description="Helical" evidence="8">
    <location>
        <begin position="191"/>
        <end position="210"/>
    </location>
</feature>
<feature type="transmembrane region" description="Helical" evidence="8">
    <location>
        <begin position="446"/>
        <end position="468"/>
    </location>
</feature>
<evidence type="ECO:0000256" key="8">
    <source>
        <dbReference type="RuleBase" id="RU363032"/>
    </source>
</evidence>
<sequence length="587" mass="65050">MSCQRFGVKLLTVCALRSTSICINAFSRYTAAIARRFVYALLMFKTTSLISTRTISGGIEQAPFAHTSVYFFAALTALPLLVLLSSFLDTDAQIWAHLRRYVLPQISLNTLLLTVGVAALTAVLGVGLAWLTAMFRFPGVRFFAWGLMLPLAMPAYVLAFVQTGLFDFGGALRELAYTLGLADWLPNVRSLPGTIMIMTGAFYPYVYLLARNAFLTQGQRALEVGASLGLSPRQAFFRVALPLARPWIFAGVLLVVMETLADFGVVAITGVDTFTTAIYKSWFAFFSLPTASQLACLLMLLALVLLVLEQRTRKARRYLPTGRQAMIRRQKLHGWRAAACFAVCTAVLLIVFVVPVLQLSVWAWQESQGEFDWRYFGFAWNSLSVSLMAAAIVLSVAWQIGRVQRQQVSPAMNWAIRISTLGYAIPGAVLAVAIFLPMAWLDTRAAAWLDGSCWFSGSLVALLAAYAIRFMAVGAGPMQAGWQRISAHHDMISHSLGVSGFALFRRVHWPLLRMPALTASLLVFVDVMKELPITLMMRPFGWDTLAIRIFEWTSEGQWQQAALPSLLLVLVGLLPVYLLARQRDDKF</sequence>
<evidence type="ECO:0000256" key="5">
    <source>
        <dbReference type="ARBA" id="ARBA00022692"/>
    </source>
</evidence>